<feature type="transmembrane region" description="Helical" evidence="1">
    <location>
        <begin position="135"/>
        <end position="152"/>
    </location>
</feature>
<comment type="caution">
    <text evidence="2">The sequence shown here is derived from an EMBL/GenBank/DDBJ whole genome shotgun (WGS) entry which is preliminary data.</text>
</comment>
<feature type="transmembrane region" description="Helical" evidence="1">
    <location>
        <begin position="158"/>
        <end position="176"/>
    </location>
</feature>
<gene>
    <name evidence="2" type="ORF">V1633_19610</name>
</gene>
<evidence type="ECO:0000313" key="3">
    <source>
        <dbReference type="Proteomes" id="UP001332243"/>
    </source>
</evidence>
<dbReference type="InterPro" id="IPR010640">
    <property type="entry name" value="Low_temperature_requirement_A"/>
</dbReference>
<evidence type="ECO:0000256" key="1">
    <source>
        <dbReference type="SAM" id="Phobius"/>
    </source>
</evidence>
<feature type="transmembrane region" description="Helical" evidence="1">
    <location>
        <begin position="102"/>
        <end position="123"/>
    </location>
</feature>
<name>A0ABU7RW23_9ACTN</name>
<dbReference type="Pfam" id="PF06772">
    <property type="entry name" value="LtrA"/>
    <property type="match status" value="1"/>
</dbReference>
<feature type="transmembrane region" description="Helical" evidence="1">
    <location>
        <begin position="30"/>
        <end position="48"/>
    </location>
</feature>
<dbReference type="EMBL" id="JAZGQK010000016">
    <property type="protein sequence ID" value="MEE6260696.1"/>
    <property type="molecule type" value="Genomic_DNA"/>
</dbReference>
<protein>
    <submittedName>
        <fullName evidence="2">Low temperature requirement protein A</fullName>
    </submittedName>
</protein>
<sequence>MTWMPKYAKSVAIFQTGRAYSEGRHHADQAVALAVVFATTVLIWRIYIHRAGELMTITIAESANSSRLSQFTAFVHLVLVAGILGTAAANQLVIARPYGDTPFAWAMLIIGGPAVFLGGRLLLDYTVFARIDRARLVGLLLLLALAPATSALSPLMSALIATGVLAAVAAVNLAVTRAHPPRPAPRGA</sequence>
<feature type="transmembrane region" description="Helical" evidence="1">
    <location>
        <begin position="68"/>
        <end position="90"/>
    </location>
</feature>
<organism evidence="2 3">
    <name type="scientific">Plantactinospora sonchi</name>
    <dbReference type="NCBI Taxonomy" id="1544735"/>
    <lineage>
        <taxon>Bacteria</taxon>
        <taxon>Bacillati</taxon>
        <taxon>Actinomycetota</taxon>
        <taxon>Actinomycetes</taxon>
        <taxon>Micromonosporales</taxon>
        <taxon>Micromonosporaceae</taxon>
        <taxon>Plantactinospora</taxon>
    </lineage>
</organism>
<dbReference type="RefSeq" id="WP_331215802.1">
    <property type="nucleotide sequence ID" value="NZ_JAZGQK010000016.1"/>
</dbReference>
<evidence type="ECO:0000313" key="2">
    <source>
        <dbReference type="EMBL" id="MEE6260696.1"/>
    </source>
</evidence>
<proteinExistence type="predicted"/>
<keyword evidence="1" id="KW-0812">Transmembrane</keyword>
<dbReference type="Proteomes" id="UP001332243">
    <property type="component" value="Unassembled WGS sequence"/>
</dbReference>
<keyword evidence="1" id="KW-1133">Transmembrane helix</keyword>
<accession>A0ABU7RW23</accession>
<keyword evidence="1" id="KW-0472">Membrane</keyword>
<keyword evidence="3" id="KW-1185">Reference proteome</keyword>
<reference evidence="2 3" key="1">
    <citation type="submission" date="2024-01" db="EMBL/GenBank/DDBJ databases">
        <title>Genome insights into Plantactinospora sonchi sp. nov.</title>
        <authorList>
            <person name="Wang L."/>
        </authorList>
    </citation>
    <scope>NUCLEOTIDE SEQUENCE [LARGE SCALE GENOMIC DNA]</scope>
    <source>
        <strain evidence="2 3">NEAU-QY2</strain>
    </source>
</reference>